<evidence type="ECO:0000313" key="1">
    <source>
        <dbReference type="EMBL" id="SIT25188.1"/>
    </source>
</evidence>
<keyword evidence="2" id="KW-1185">Reference proteome</keyword>
<proteinExistence type="predicted"/>
<dbReference type="PROSITE" id="PS51257">
    <property type="entry name" value="PROKAR_LIPOPROTEIN"/>
    <property type="match status" value="1"/>
</dbReference>
<dbReference type="InterPro" id="IPR015943">
    <property type="entry name" value="WD40/YVTN_repeat-like_dom_sf"/>
</dbReference>
<dbReference type="KEGG" id="fln:FLA_2204"/>
<dbReference type="STRING" id="477680.SAMN05421788_106255"/>
<dbReference type="InterPro" id="IPR011047">
    <property type="entry name" value="Quinoprotein_ADH-like_sf"/>
</dbReference>
<accession>A0A173MFH2</accession>
<reference evidence="2" key="1">
    <citation type="submission" date="2017-01" db="EMBL/GenBank/DDBJ databases">
        <authorList>
            <person name="Varghese N."/>
            <person name="Submissions S."/>
        </authorList>
    </citation>
    <scope>NUCLEOTIDE SEQUENCE [LARGE SCALE GENOMIC DNA]</scope>
    <source>
        <strain evidence="2">DSM 21054</strain>
    </source>
</reference>
<dbReference type="Gene3D" id="2.130.10.10">
    <property type="entry name" value="YVTN repeat-like/Quinoprotein amine dehydrogenase"/>
    <property type="match status" value="1"/>
</dbReference>
<name>A0A173MFH2_9BACT</name>
<dbReference type="RefSeq" id="WP_076380450.1">
    <property type="nucleotide sequence ID" value="NZ_AP017422.1"/>
</dbReference>
<dbReference type="OrthoDB" id="1401957at2"/>
<sequence>MKITSLFLLTACILLSCSKDPVYITVTSTSKLDFKISEVVNDSTLVLQWKPYTGANFKKYVLMRSAYYWKNGVFDFYNDAIDSSTDVQHGSFREQAMPFTYSLYYNLVVKDEKGNVLQGNDMVFYTRPNTIVIGSPTDALYNRQRKWVYITDYQNIYIVNCANGRQVANKKMPVPIGYCSLGEWGGSTELYVPTQDGWLQILDATTLAQKDKIYIAGLAVASVVAQNGKLYVGSSDLTQAGINKNCIKVYDRATKALLGRGGYYDKTRLLYLEGSSNEFIDLTTNVSPIQLAYYQFADNGALLTQKEDTYHGNYQMDVNIVRSFPDGSRFITSGYGSIFNKSLVFDHYVKEFGTYVDFAFNNDGSLIYAADGRAQNIDAISYPGNTVTKKYPTTLVPFKVFRDGDTLINVGRAYLSTTYLFIEKIAL</sequence>
<dbReference type="Proteomes" id="UP000186917">
    <property type="component" value="Unassembled WGS sequence"/>
</dbReference>
<evidence type="ECO:0000313" key="2">
    <source>
        <dbReference type="Proteomes" id="UP000186917"/>
    </source>
</evidence>
<dbReference type="EMBL" id="FTOR01000006">
    <property type="protein sequence ID" value="SIT25188.1"/>
    <property type="molecule type" value="Genomic_DNA"/>
</dbReference>
<protein>
    <submittedName>
        <fullName evidence="1">Uncharacterized protein</fullName>
    </submittedName>
</protein>
<organism evidence="1 2">
    <name type="scientific">Filimonas lacunae</name>
    <dbReference type="NCBI Taxonomy" id="477680"/>
    <lineage>
        <taxon>Bacteria</taxon>
        <taxon>Pseudomonadati</taxon>
        <taxon>Bacteroidota</taxon>
        <taxon>Chitinophagia</taxon>
        <taxon>Chitinophagales</taxon>
        <taxon>Chitinophagaceae</taxon>
        <taxon>Filimonas</taxon>
    </lineage>
</organism>
<dbReference type="SUPFAM" id="SSF50998">
    <property type="entry name" value="Quinoprotein alcohol dehydrogenase-like"/>
    <property type="match status" value="1"/>
</dbReference>
<dbReference type="AlphaFoldDB" id="A0A173MFH2"/>
<gene>
    <name evidence="1" type="ORF">SAMN05421788_106255</name>
</gene>